<dbReference type="SMART" id="SM00360">
    <property type="entry name" value="RRM"/>
    <property type="match status" value="1"/>
</dbReference>
<dbReference type="PANTHER" id="PTHR19965">
    <property type="entry name" value="RNA AND EXPORT FACTOR BINDING PROTEIN"/>
    <property type="match status" value="1"/>
</dbReference>
<dbReference type="PANTHER" id="PTHR19965:SF35">
    <property type="entry name" value="RNA ANNEALING PROTEIN YRA1"/>
    <property type="match status" value="1"/>
</dbReference>
<sequence>MASLLERLNVPSSGSGPVRSTKNGPSSRSNTPYARAPRGDVESAWSHDLYAQHNSLSARLNIPAAKPSAPPGTQASLVTKALADIGGPSSSRGLTIKGAGGLANIVEVSGLADGTTAEDVSAIFRRCGEITSSKLVSPRNQEVRIRVTFKTAAAASEAVKAFNGVPADGKTLLVRTVGTTSSGTTLLGRFGKDGLGLVRQEGSVDVLMDSEPSSGSKMRSDSLTSDPRAQVLVAPPGADPKDYVQSPARGRGNRGRGRGGRRGGGGGRGRDWDRERERMDIG</sequence>
<dbReference type="EMBL" id="JADNRY010000009">
    <property type="protein sequence ID" value="KAF9075596.1"/>
    <property type="molecule type" value="Genomic_DNA"/>
</dbReference>
<evidence type="ECO:0000313" key="6">
    <source>
        <dbReference type="Proteomes" id="UP000772434"/>
    </source>
</evidence>
<dbReference type="GO" id="GO:0005634">
    <property type="term" value="C:nucleus"/>
    <property type="evidence" value="ECO:0007669"/>
    <property type="project" value="TreeGrafter"/>
</dbReference>
<name>A0A9P5Q5S3_9AGAR</name>
<gene>
    <name evidence="5" type="ORF">BDP27DRAFT_1315317</name>
</gene>
<dbReference type="Pfam" id="PF00076">
    <property type="entry name" value="RRM_1"/>
    <property type="match status" value="1"/>
</dbReference>
<dbReference type="GO" id="GO:0003729">
    <property type="term" value="F:mRNA binding"/>
    <property type="evidence" value="ECO:0007669"/>
    <property type="project" value="TreeGrafter"/>
</dbReference>
<evidence type="ECO:0000259" key="4">
    <source>
        <dbReference type="PROSITE" id="PS50102"/>
    </source>
</evidence>
<reference evidence="5" key="1">
    <citation type="submission" date="2020-11" db="EMBL/GenBank/DDBJ databases">
        <authorList>
            <consortium name="DOE Joint Genome Institute"/>
            <person name="Ahrendt S."/>
            <person name="Riley R."/>
            <person name="Andreopoulos W."/>
            <person name="Labutti K."/>
            <person name="Pangilinan J."/>
            <person name="Ruiz-Duenas F.J."/>
            <person name="Barrasa J.M."/>
            <person name="Sanchez-Garcia M."/>
            <person name="Camarero S."/>
            <person name="Miyauchi S."/>
            <person name="Serrano A."/>
            <person name="Linde D."/>
            <person name="Babiker R."/>
            <person name="Drula E."/>
            <person name="Ayuso-Fernandez I."/>
            <person name="Pacheco R."/>
            <person name="Padilla G."/>
            <person name="Ferreira P."/>
            <person name="Barriuso J."/>
            <person name="Kellner H."/>
            <person name="Castanera R."/>
            <person name="Alfaro M."/>
            <person name="Ramirez L."/>
            <person name="Pisabarro A.G."/>
            <person name="Kuo A."/>
            <person name="Tritt A."/>
            <person name="Lipzen A."/>
            <person name="He G."/>
            <person name="Yan M."/>
            <person name="Ng V."/>
            <person name="Cullen D."/>
            <person name="Martin F."/>
            <person name="Rosso M.-N."/>
            <person name="Henrissat B."/>
            <person name="Hibbett D."/>
            <person name="Martinez A.T."/>
            <person name="Grigoriev I.V."/>
        </authorList>
    </citation>
    <scope>NUCLEOTIDE SEQUENCE</scope>
    <source>
        <strain evidence="5">AH 40177</strain>
    </source>
</reference>
<keyword evidence="1 2" id="KW-0694">RNA-binding</keyword>
<dbReference type="InterPro" id="IPR035979">
    <property type="entry name" value="RBD_domain_sf"/>
</dbReference>
<dbReference type="Gene3D" id="3.30.70.330">
    <property type="match status" value="1"/>
</dbReference>
<comment type="caution">
    <text evidence="5">The sequence shown here is derived from an EMBL/GenBank/DDBJ whole genome shotgun (WGS) entry which is preliminary data.</text>
</comment>
<feature type="compositionally biased region" description="Basic and acidic residues" evidence="3">
    <location>
        <begin position="268"/>
        <end position="282"/>
    </location>
</feature>
<dbReference type="AlphaFoldDB" id="A0A9P5Q5S3"/>
<protein>
    <recommendedName>
        <fullName evidence="4">RRM domain-containing protein</fullName>
    </recommendedName>
</protein>
<dbReference type="GO" id="GO:0006406">
    <property type="term" value="P:mRNA export from nucleus"/>
    <property type="evidence" value="ECO:0007669"/>
    <property type="project" value="TreeGrafter"/>
</dbReference>
<dbReference type="InterPro" id="IPR051229">
    <property type="entry name" value="ALYREF_mRNA_export"/>
</dbReference>
<evidence type="ECO:0000256" key="1">
    <source>
        <dbReference type="ARBA" id="ARBA00022884"/>
    </source>
</evidence>
<dbReference type="InterPro" id="IPR012677">
    <property type="entry name" value="Nucleotide-bd_a/b_plait_sf"/>
</dbReference>
<feature type="domain" description="RRM" evidence="4">
    <location>
        <begin position="104"/>
        <end position="179"/>
    </location>
</feature>
<accession>A0A9P5Q5S3</accession>
<evidence type="ECO:0000256" key="2">
    <source>
        <dbReference type="PROSITE-ProRule" id="PRU00176"/>
    </source>
</evidence>
<evidence type="ECO:0000256" key="3">
    <source>
        <dbReference type="SAM" id="MobiDB-lite"/>
    </source>
</evidence>
<dbReference type="CDD" id="cd00590">
    <property type="entry name" value="RRM_SF"/>
    <property type="match status" value="1"/>
</dbReference>
<proteinExistence type="predicted"/>
<feature type="region of interest" description="Disordered" evidence="3">
    <location>
        <begin position="206"/>
        <end position="282"/>
    </location>
</feature>
<organism evidence="5 6">
    <name type="scientific">Rhodocollybia butyracea</name>
    <dbReference type="NCBI Taxonomy" id="206335"/>
    <lineage>
        <taxon>Eukaryota</taxon>
        <taxon>Fungi</taxon>
        <taxon>Dikarya</taxon>
        <taxon>Basidiomycota</taxon>
        <taxon>Agaricomycotina</taxon>
        <taxon>Agaricomycetes</taxon>
        <taxon>Agaricomycetidae</taxon>
        <taxon>Agaricales</taxon>
        <taxon>Marasmiineae</taxon>
        <taxon>Omphalotaceae</taxon>
        <taxon>Rhodocollybia</taxon>
    </lineage>
</organism>
<feature type="compositionally biased region" description="Polar residues" evidence="3">
    <location>
        <begin position="10"/>
        <end position="32"/>
    </location>
</feature>
<feature type="compositionally biased region" description="Polar residues" evidence="3">
    <location>
        <begin position="211"/>
        <end position="227"/>
    </location>
</feature>
<dbReference type="InterPro" id="IPR000504">
    <property type="entry name" value="RRM_dom"/>
</dbReference>
<dbReference type="SUPFAM" id="SSF54928">
    <property type="entry name" value="RNA-binding domain, RBD"/>
    <property type="match status" value="1"/>
</dbReference>
<evidence type="ECO:0000313" key="5">
    <source>
        <dbReference type="EMBL" id="KAF9075596.1"/>
    </source>
</evidence>
<keyword evidence="6" id="KW-1185">Reference proteome</keyword>
<feature type="region of interest" description="Disordered" evidence="3">
    <location>
        <begin position="1"/>
        <end position="40"/>
    </location>
</feature>
<dbReference type="Proteomes" id="UP000772434">
    <property type="component" value="Unassembled WGS sequence"/>
</dbReference>
<dbReference type="OrthoDB" id="6159137at2759"/>
<feature type="compositionally biased region" description="Basic residues" evidence="3">
    <location>
        <begin position="251"/>
        <end position="261"/>
    </location>
</feature>
<dbReference type="PROSITE" id="PS50102">
    <property type="entry name" value="RRM"/>
    <property type="match status" value="1"/>
</dbReference>